<name>A0A5S9R660_MYCVN</name>
<sequence length="55" mass="6089">MAFRFVSHRLDAACPDCGCPQWLHGEVGCLKKRRGSSRSVLSSCDCRRTAEDFAA</sequence>
<gene>
    <name evidence="1" type="ORF">AELLOGFF_05501</name>
</gene>
<dbReference type="AlphaFoldDB" id="A0A5S9R660"/>
<dbReference type="EMBL" id="CACSIP010000035">
    <property type="protein sequence ID" value="CAA0129275.1"/>
    <property type="molecule type" value="Genomic_DNA"/>
</dbReference>
<keyword evidence="2" id="KW-1185">Reference proteome</keyword>
<evidence type="ECO:0000313" key="1">
    <source>
        <dbReference type="EMBL" id="CAA0129275.1"/>
    </source>
</evidence>
<proteinExistence type="predicted"/>
<protein>
    <submittedName>
        <fullName evidence="1">Uncharacterized protein</fullName>
    </submittedName>
</protein>
<dbReference type="Proteomes" id="UP000430146">
    <property type="component" value="Unassembled WGS sequence"/>
</dbReference>
<evidence type="ECO:0000313" key="2">
    <source>
        <dbReference type="Proteomes" id="UP000430146"/>
    </source>
</evidence>
<reference evidence="1 2" key="1">
    <citation type="submission" date="2019-11" db="EMBL/GenBank/DDBJ databases">
        <authorList>
            <person name="Holert J."/>
        </authorList>
    </citation>
    <scope>NUCLEOTIDE SEQUENCE [LARGE SCALE GENOMIC DNA]</scope>
    <source>
        <strain evidence="1">BC8_1</strain>
    </source>
</reference>
<organism evidence="1 2">
    <name type="scientific">Mycolicibacterium vanbaalenii</name>
    <name type="common">Mycobacterium vanbaalenii</name>
    <dbReference type="NCBI Taxonomy" id="110539"/>
    <lineage>
        <taxon>Bacteria</taxon>
        <taxon>Bacillati</taxon>
        <taxon>Actinomycetota</taxon>
        <taxon>Actinomycetes</taxon>
        <taxon>Mycobacteriales</taxon>
        <taxon>Mycobacteriaceae</taxon>
        <taxon>Mycolicibacterium</taxon>
    </lineage>
</organism>
<accession>A0A5S9R660</accession>